<gene>
    <name evidence="9" type="ORF">Ddye_013225</name>
</gene>
<dbReference type="GO" id="GO:0003700">
    <property type="term" value="F:DNA-binding transcription factor activity"/>
    <property type="evidence" value="ECO:0007669"/>
    <property type="project" value="InterPro"/>
</dbReference>
<dbReference type="InterPro" id="IPR036955">
    <property type="entry name" value="AP2/ERF_dom_sf"/>
</dbReference>
<organism evidence="9 10">
    <name type="scientific">Dipteronia dyeriana</name>
    <dbReference type="NCBI Taxonomy" id="168575"/>
    <lineage>
        <taxon>Eukaryota</taxon>
        <taxon>Viridiplantae</taxon>
        <taxon>Streptophyta</taxon>
        <taxon>Embryophyta</taxon>
        <taxon>Tracheophyta</taxon>
        <taxon>Spermatophyta</taxon>
        <taxon>Magnoliopsida</taxon>
        <taxon>eudicotyledons</taxon>
        <taxon>Gunneridae</taxon>
        <taxon>Pentapetalae</taxon>
        <taxon>rosids</taxon>
        <taxon>malvids</taxon>
        <taxon>Sapindales</taxon>
        <taxon>Sapindaceae</taxon>
        <taxon>Hippocastanoideae</taxon>
        <taxon>Acereae</taxon>
        <taxon>Dipteronia</taxon>
    </lineage>
</organism>
<comment type="caution">
    <text evidence="9">The sequence shown here is derived from an EMBL/GenBank/DDBJ whole genome shotgun (WGS) entry which is preliminary data.</text>
</comment>
<keyword evidence="5" id="KW-0539">Nucleus</keyword>
<keyword evidence="10" id="KW-1185">Reference proteome</keyword>
<evidence type="ECO:0000313" key="10">
    <source>
        <dbReference type="Proteomes" id="UP001280121"/>
    </source>
</evidence>
<dbReference type="PROSITE" id="PS51032">
    <property type="entry name" value="AP2_ERF"/>
    <property type="match status" value="1"/>
</dbReference>
<dbReference type="EMBL" id="JANJYI010000004">
    <property type="protein sequence ID" value="KAK2653369.1"/>
    <property type="molecule type" value="Genomic_DNA"/>
</dbReference>
<feature type="domain" description="AP2/ERF" evidence="8">
    <location>
        <begin position="111"/>
        <end position="169"/>
    </location>
</feature>
<evidence type="ECO:0000256" key="7">
    <source>
        <dbReference type="SAM" id="MobiDB-lite"/>
    </source>
</evidence>
<dbReference type="GO" id="GO:0009873">
    <property type="term" value="P:ethylene-activated signaling pathway"/>
    <property type="evidence" value="ECO:0007669"/>
    <property type="project" value="InterPro"/>
</dbReference>
<feature type="compositionally biased region" description="Basic and acidic residues" evidence="7">
    <location>
        <begin position="85"/>
        <end position="99"/>
    </location>
</feature>
<accession>A0AAD9X5X5</accession>
<dbReference type="InterPro" id="IPR016177">
    <property type="entry name" value="DNA-bd_dom_sf"/>
</dbReference>
<evidence type="ECO:0000259" key="8">
    <source>
        <dbReference type="PROSITE" id="PS51032"/>
    </source>
</evidence>
<dbReference type="SMART" id="SM00380">
    <property type="entry name" value="AP2"/>
    <property type="match status" value="1"/>
</dbReference>
<keyword evidence="4" id="KW-0804">Transcription</keyword>
<evidence type="ECO:0000256" key="2">
    <source>
        <dbReference type="ARBA" id="ARBA00023015"/>
    </source>
</evidence>
<evidence type="ECO:0000256" key="4">
    <source>
        <dbReference type="ARBA" id="ARBA00023163"/>
    </source>
</evidence>
<evidence type="ECO:0000256" key="5">
    <source>
        <dbReference type="ARBA" id="ARBA00023242"/>
    </source>
</evidence>
<dbReference type="GO" id="GO:0003677">
    <property type="term" value="F:DNA binding"/>
    <property type="evidence" value="ECO:0007669"/>
    <property type="project" value="UniProtKB-KW"/>
</dbReference>
<feature type="region of interest" description="Disordered" evidence="7">
    <location>
        <begin position="77"/>
        <end position="115"/>
    </location>
</feature>
<protein>
    <recommendedName>
        <fullName evidence="8">AP2/ERF domain-containing protein</fullName>
    </recommendedName>
</protein>
<keyword evidence="2" id="KW-0805">Transcription regulation</keyword>
<dbReference type="InterPro" id="IPR044808">
    <property type="entry name" value="ERF_plant"/>
</dbReference>
<dbReference type="InterPro" id="IPR001471">
    <property type="entry name" value="AP2/ERF_dom"/>
</dbReference>
<dbReference type="Pfam" id="PF00847">
    <property type="entry name" value="AP2"/>
    <property type="match status" value="1"/>
</dbReference>
<feature type="compositionally biased region" description="Polar residues" evidence="7">
    <location>
        <begin position="1"/>
        <end position="13"/>
    </location>
</feature>
<dbReference type="PANTHER" id="PTHR31190:SF476">
    <property type="entry name" value="ETHYLENE-RESPONSIVE TRANSCRIPTION FACTOR 1"/>
    <property type="match status" value="1"/>
</dbReference>
<dbReference type="SUPFAM" id="SSF54171">
    <property type="entry name" value="DNA-binding domain"/>
    <property type="match status" value="1"/>
</dbReference>
<dbReference type="PANTHER" id="PTHR31190">
    <property type="entry name" value="DNA-BINDING DOMAIN"/>
    <property type="match status" value="1"/>
</dbReference>
<feature type="region of interest" description="Disordered" evidence="7">
    <location>
        <begin position="1"/>
        <end position="24"/>
    </location>
</feature>
<evidence type="ECO:0000256" key="6">
    <source>
        <dbReference type="ARBA" id="ARBA00024343"/>
    </source>
</evidence>
<dbReference type="FunFam" id="3.30.730.10:FF:000001">
    <property type="entry name" value="Ethylene-responsive transcription factor 2"/>
    <property type="match status" value="1"/>
</dbReference>
<name>A0AAD9X5X5_9ROSI</name>
<dbReference type="AlphaFoldDB" id="A0AAD9X5X5"/>
<comment type="similarity">
    <text evidence="6">Belongs to the AP2/ERF transcription factor family. ERF subfamily.</text>
</comment>
<dbReference type="Gene3D" id="3.30.730.10">
    <property type="entry name" value="AP2/ERF domain"/>
    <property type="match status" value="1"/>
</dbReference>
<evidence type="ECO:0000256" key="1">
    <source>
        <dbReference type="ARBA" id="ARBA00004123"/>
    </source>
</evidence>
<dbReference type="Proteomes" id="UP001280121">
    <property type="component" value="Unassembled WGS sequence"/>
</dbReference>
<dbReference type="GO" id="GO:0005634">
    <property type="term" value="C:nucleus"/>
    <property type="evidence" value="ECO:0007669"/>
    <property type="project" value="UniProtKB-SubCell"/>
</dbReference>
<evidence type="ECO:0000313" key="9">
    <source>
        <dbReference type="EMBL" id="KAK2653369.1"/>
    </source>
</evidence>
<dbReference type="CDD" id="cd00018">
    <property type="entry name" value="AP2"/>
    <property type="match status" value="1"/>
</dbReference>
<keyword evidence="3" id="KW-0238">DNA-binding</keyword>
<sequence>MKKMNQVMSSECGSNSHHRHLNRRSSSYSSLSSCLTEHWGDLPLKVDDSEDMIIYYSLRDAVNSGWSPLDLTASTTTTTTTMKTVKTEPREEPEPEERVALNNQKTSRGGHYRGVRQRPWGKFAAEIRDPAKNGARVWLGTYETAEEAALAYDRAAYRIRGSRALLNFPDRIGSNEPEPVRVTTKRSAASALNSVESPKKRKGLAGQEAGLNVFRVGLMPLGEHLLVNQFTFEM</sequence>
<comment type="subcellular location">
    <subcellularLocation>
        <location evidence="1">Nucleus</location>
    </subcellularLocation>
</comment>
<reference evidence="9" key="1">
    <citation type="journal article" date="2023" name="Plant J.">
        <title>Genome sequences and population genomics provide insights into the demographic history, inbreeding, and mutation load of two 'living fossil' tree species of Dipteronia.</title>
        <authorList>
            <person name="Feng Y."/>
            <person name="Comes H.P."/>
            <person name="Chen J."/>
            <person name="Zhu S."/>
            <person name="Lu R."/>
            <person name="Zhang X."/>
            <person name="Li P."/>
            <person name="Qiu J."/>
            <person name="Olsen K.M."/>
            <person name="Qiu Y."/>
        </authorList>
    </citation>
    <scope>NUCLEOTIDE SEQUENCE</scope>
    <source>
        <strain evidence="9">KIB01</strain>
    </source>
</reference>
<proteinExistence type="inferred from homology"/>
<evidence type="ECO:0000256" key="3">
    <source>
        <dbReference type="ARBA" id="ARBA00023125"/>
    </source>
</evidence>
<dbReference type="PRINTS" id="PR00367">
    <property type="entry name" value="ETHRSPELEMNT"/>
</dbReference>